<protein>
    <submittedName>
        <fullName evidence="1">Uncharacterized protein</fullName>
    </submittedName>
</protein>
<feature type="non-terminal residue" evidence="1">
    <location>
        <position position="179"/>
    </location>
</feature>
<evidence type="ECO:0000313" key="1">
    <source>
        <dbReference type="EMBL" id="CAK9079827.1"/>
    </source>
</evidence>
<organism evidence="1 2">
    <name type="scientific">Durusdinium trenchii</name>
    <dbReference type="NCBI Taxonomy" id="1381693"/>
    <lineage>
        <taxon>Eukaryota</taxon>
        <taxon>Sar</taxon>
        <taxon>Alveolata</taxon>
        <taxon>Dinophyceae</taxon>
        <taxon>Suessiales</taxon>
        <taxon>Symbiodiniaceae</taxon>
        <taxon>Durusdinium</taxon>
    </lineage>
</organism>
<accession>A0ABP0PUV2</accession>
<dbReference type="Proteomes" id="UP001642464">
    <property type="component" value="Unassembled WGS sequence"/>
</dbReference>
<dbReference type="EMBL" id="CAXAMM010038656">
    <property type="protein sequence ID" value="CAK9079827.1"/>
    <property type="molecule type" value="Genomic_DNA"/>
</dbReference>
<comment type="caution">
    <text evidence="1">The sequence shown here is derived from an EMBL/GenBank/DDBJ whole genome shotgun (WGS) entry which is preliminary data.</text>
</comment>
<evidence type="ECO:0000313" key="2">
    <source>
        <dbReference type="Proteomes" id="UP001642464"/>
    </source>
</evidence>
<proteinExistence type="predicted"/>
<keyword evidence="2" id="KW-1185">Reference proteome</keyword>
<reference evidence="1 2" key="1">
    <citation type="submission" date="2024-02" db="EMBL/GenBank/DDBJ databases">
        <authorList>
            <person name="Chen Y."/>
            <person name="Shah S."/>
            <person name="Dougan E. K."/>
            <person name="Thang M."/>
            <person name="Chan C."/>
        </authorList>
    </citation>
    <scope>NUCLEOTIDE SEQUENCE [LARGE SCALE GENOMIC DNA]</scope>
</reference>
<name>A0ABP0PUV2_9DINO</name>
<sequence>MTDSTEVFPARRGRTVLAVQEEELDAVIAKAEEEVTQDFDPQDYVRPGITEAEVREMKAAFDLLDADGAALNMKGTEQGRSLVHSRIDPVLGILRSTSCPAGQTQAVGEKPMARGLAAKPPRATKLPVKHGMVVGRGRIHLEDIIDSLENLGWDRLEQEPLMVAVRACRRKGHKMDFAG</sequence>
<gene>
    <name evidence="1" type="ORF">SCF082_LOCUS38090</name>
</gene>